<evidence type="ECO:0000256" key="8">
    <source>
        <dbReference type="SAM" id="Phobius"/>
    </source>
</evidence>
<keyword evidence="6 8" id="KW-1133">Transmembrane helix</keyword>
<reference evidence="10" key="1">
    <citation type="submission" date="2016-10" db="EMBL/GenBank/DDBJ databases">
        <title>Sequence of Gallionella enrichment culture.</title>
        <authorList>
            <person name="Poehlein A."/>
            <person name="Muehling M."/>
            <person name="Daniel R."/>
        </authorList>
    </citation>
    <scope>NUCLEOTIDE SEQUENCE</scope>
</reference>
<protein>
    <submittedName>
        <fullName evidence="10">Trehalose transport system permease protein SugB</fullName>
    </submittedName>
</protein>
<keyword evidence="7 8" id="KW-0472">Membrane</keyword>
<keyword evidence="2" id="KW-0813">Transport</keyword>
<dbReference type="AlphaFoldDB" id="A0A1J5QPA4"/>
<dbReference type="InterPro" id="IPR035906">
    <property type="entry name" value="MetI-like_sf"/>
</dbReference>
<dbReference type="Pfam" id="PF00528">
    <property type="entry name" value="BPD_transp_1"/>
    <property type="match status" value="1"/>
</dbReference>
<feature type="transmembrane region" description="Helical" evidence="8">
    <location>
        <begin position="36"/>
        <end position="58"/>
    </location>
</feature>
<dbReference type="Gene3D" id="1.10.3720.10">
    <property type="entry name" value="MetI-like"/>
    <property type="match status" value="2"/>
</dbReference>
<gene>
    <name evidence="10" type="primary">sugB_4</name>
    <name evidence="10" type="ORF">GALL_329490</name>
</gene>
<accession>A0A1J5QPA4</accession>
<evidence type="ECO:0000256" key="5">
    <source>
        <dbReference type="ARBA" id="ARBA00022692"/>
    </source>
</evidence>
<dbReference type="PANTHER" id="PTHR43357">
    <property type="entry name" value="INNER MEMBRANE ABC TRANSPORTER PERMEASE PROTEIN YDCV"/>
    <property type="match status" value="1"/>
</dbReference>
<dbReference type="GO" id="GO:0055085">
    <property type="term" value="P:transmembrane transport"/>
    <property type="evidence" value="ECO:0007669"/>
    <property type="project" value="InterPro"/>
</dbReference>
<keyword evidence="4" id="KW-0997">Cell inner membrane</keyword>
<feature type="transmembrane region" description="Helical" evidence="8">
    <location>
        <begin position="384"/>
        <end position="403"/>
    </location>
</feature>
<feature type="transmembrane region" description="Helical" evidence="8">
    <location>
        <begin position="448"/>
        <end position="466"/>
    </location>
</feature>
<evidence type="ECO:0000256" key="2">
    <source>
        <dbReference type="ARBA" id="ARBA00022448"/>
    </source>
</evidence>
<dbReference type="SUPFAM" id="SSF161098">
    <property type="entry name" value="MetI-like"/>
    <property type="match status" value="2"/>
</dbReference>
<feature type="transmembrane region" description="Helical" evidence="8">
    <location>
        <begin position="212"/>
        <end position="234"/>
    </location>
</feature>
<feature type="transmembrane region" description="Helical" evidence="8">
    <location>
        <begin position="91"/>
        <end position="113"/>
    </location>
</feature>
<evidence type="ECO:0000313" key="10">
    <source>
        <dbReference type="EMBL" id="OIQ85216.1"/>
    </source>
</evidence>
<evidence type="ECO:0000259" key="9">
    <source>
        <dbReference type="PROSITE" id="PS50928"/>
    </source>
</evidence>
<feature type="transmembrane region" description="Helical" evidence="8">
    <location>
        <begin position="122"/>
        <end position="142"/>
    </location>
</feature>
<evidence type="ECO:0000256" key="7">
    <source>
        <dbReference type="ARBA" id="ARBA00023136"/>
    </source>
</evidence>
<dbReference type="InterPro" id="IPR000515">
    <property type="entry name" value="MetI-like"/>
</dbReference>
<feature type="transmembrane region" description="Helical" evidence="8">
    <location>
        <begin position="164"/>
        <end position="192"/>
    </location>
</feature>
<dbReference type="EMBL" id="MLJW01000560">
    <property type="protein sequence ID" value="OIQ85216.1"/>
    <property type="molecule type" value="Genomic_DNA"/>
</dbReference>
<organism evidence="10">
    <name type="scientific">mine drainage metagenome</name>
    <dbReference type="NCBI Taxonomy" id="410659"/>
    <lineage>
        <taxon>unclassified sequences</taxon>
        <taxon>metagenomes</taxon>
        <taxon>ecological metagenomes</taxon>
    </lineage>
</organism>
<name>A0A1J5QPA4_9ZZZZ</name>
<dbReference type="GO" id="GO:0005886">
    <property type="term" value="C:plasma membrane"/>
    <property type="evidence" value="ECO:0007669"/>
    <property type="project" value="UniProtKB-SubCell"/>
</dbReference>
<keyword evidence="5 8" id="KW-0812">Transmembrane</keyword>
<feature type="transmembrane region" description="Helical" evidence="8">
    <location>
        <begin position="561"/>
        <end position="582"/>
    </location>
</feature>
<feature type="domain" description="ABC transmembrane type-1" evidence="9">
    <location>
        <begin position="87"/>
        <end position="291"/>
    </location>
</feature>
<feature type="transmembrane region" description="Helical" evidence="8">
    <location>
        <begin position="321"/>
        <end position="348"/>
    </location>
</feature>
<dbReference type="PANTHER" id="PTHR43357:SF4">
    <property type="entry name" value="INNER MEMBRANE ABC TRANSPORTER PERMEASE PROTEIN YDCV"/>
    <property type="match status" value="1"/>
</dbReference>
<comment type="subcellular location">
    <subcellularLocation>
        <location evidence="1">Cell inner membrane</location>
        <topology evidence="1">Multi-pass membrane protein</topology>
    </subcellularLocation>
</comment>
<evidence type="ECO:0000256" key="4">
    <source>
        <dbReference type="ARBA" id="ARBA00022519"/>
    </source>
</evidence>
<proteinExistence type="predicted"/>
<evidence type="ECO:0000256" key="6">
    <source>
        <dbReference type="ARBA" id="ARBA00022989"/>
    </source>
</evidence>
<feature type="transmembrane region" description="Helical" evidence="8">
    <location>
        <begin position="503"/>
        <end position="524"/>
    </location>
</feature>
<keyword evidence="3" id="KW-1003">Cell membrane</keyword>
<dbReference type="CDD" id="cd06261">
    <property type="entry name" value="TM_PBP2"/>
    <property type="match status" value="2"/>
</dbReference>
<evidence type="ECO:0000256" key="1">
    <source>
        <dbReference type="ARBA" id="ARBA00004429"/>
    </source>
</evidence>
<evidence type="ECO:0000256" key="3">
    <source>
        <dbReference type="ARBA" id="ARBA00022475"/>
    </source>
</evidence>
<feature type="transmembrane region" description="Helical" evidence="8">
    <location>
        <begin position="270"/>
        <end position="290"/>
    </location>
</feature>
<feature type="domain" description="ABC transmembrane type-1" evidence="9">
    <location>
        <begin position="378"/>
        <end position="574"/>
    </location>
</feature>
<comment type="caution">
    <text evidence="10">The sequence shown here is derived from an EMBL/GenBank/DDBJ whole genome shotgun (WGS) entry which is preliminary data.</text>
</comment>
<sequence length="594" mass="61763">MVVAVPQLRTGTDVLGPTRLGAVRLALSRVRSGPWLIFWIVIVAILVLPILLFLLVAVSPRLLGQGDAWFTLDAFRQVLTGSLVRGALDSLGVGVTAGVLATGLGAAVAWVVVRTDVVGRRWWAGSMFALLLAPSYLVALGWERLLEPAGILDLLGVPDAAPRALLYGPVGVVVVLTMKGVPFAYLALSGALRGLGEEFEVAARVHGGGRAAAARIVAALVAPACWSAFAIVFAESVSDFGVAATLANDAHFPVATFTLYQAIDSFPVQFPQAAAVGWVLMAMAGLALVAQTRALRGRSYRVLGGRSRPARRHHLARPAQVVVVGALAVLVAVGLGVPTVGAVAASLINGLGSLVGSHELTLANYSRVLQSPALRSPLLYSAELAAITATVTAVLGVVAARMLATRGGRVSGKVLDLLLLTAVALPGIVFAAGYIFTYNLPVVNRLGIHLYGTTSLLVLGYLATALPSTSRVLLGNVSQVQESLREAGRVHGSGMVASWLRTVLPLLARPILAAWVLTFAGTLLELPVSQLLYPPGHAPVSVGITKALANYDFGGGTAMEVVAILVALLVVALVWTLFRLLAPTGWLRMGGGTS</sequence>
<dbReference type="PROSITE" id="PS50928">
    <property type="entry name" value="ABC_TM1"/>
    <property type="match status" value="2"/>
</dbReference>
<feature type="transmembrane region" description="Helical" evidence="8">
    <location>
        <begin position="415"/>
        <end position="436"/>
    </location>
</feature>